<gene>
    <name evidence="10 12" type="primary">murJ</name>
    <name evidence="12" type="ORF">ACFPOD_06645</name>
</gene>
<evidence type="ECO:0000256" key="3">
    <source>
        <dbReference type="ARBA" id="ARBA00022692"/>
    </source>
</evidence>
<dbReference type="InterPro" id="IPR051050">
    <property type="entry name" value="Lipid_II_flippase_MurJ/MviN"/>
</dbReference>
<dbReference type="CDD" id="cd13123">
    <property type="entry name" value="MATE_MurJ_like"/>
    <property type="match status" value="1"/>
</dbReference>
<dbReference type="NCBIfam" id="TIGR01695">
    <property type="entry name" value="murJ_mviN"/>
    <property type="match status" value="1"/>
</dbReference>
<evidence type="ECO:0000256" key="10">
    <source>
        <dbReference type="HAMAP-Rule" id="MF_02078"/>
    </source>
</evidence>
<keyword evidence="10 11" id="KW-0961">Cell wall biogenesis/degradation</keyword>
<feature type="transmembrane region" description="Helical" evidence="10">
    <location>
        <begin position="411"/>
        <end position="433"/>
    </location>
</feature>
<evidence type="ECO:0000256" key="4">
    <source>
        <dbReference type="ARBA" id="ARBA00022960"/>
    </source>
</evidence>
<dbReference type="PANTHER" id="PTHR47019:SF1">
    <property type="entry name" value="LIPID II FLIPPASE MURJ"/>
    <property type="match status" value="1"/>
</dbReference>
<evidence type="ECO:0000256" key="1">
    <source>
        <dbReference type="ARBA" id="ARBA00004651"/>
    </source>
</evidence>
<dbReference type="EMBL" id="JBHSNB010000001">
    <property type="protein sequence ID" value="MFC5584782.1"/>
    <property type="molecule type" value="Genomic_DNA"/>
</dbReference>
<dbReference type="RefSeq" id="WP_223019453.1">
    <property type="nucleotide sequence ID" value="NZ_CP078143.1"/>
</dbReference>
<feature type="transmembrane region" description="Helical" evidence="10">
    <location>
        <begin position="352"/>
        <end position="373"/>
    </location>
</feature>
<evidence type="ECO:0000313" key="13">
    <source>
        <dbReference type="Proteomes" id="UP001596107"/>
    </source>
</evidence>
<feature type="transmembrane region" description="Helical" evidence="10">
    <location>
        <begin position="87"/>
        <end position="114"/>
    </location>
</feature>
<protein>
    <recommendedName>
        <fullName evidence="10">Probable lipid II flippase MurJ</fullName>
    </recommendedName>
</protein>
<dbReference type="InterPro" id="IPR004268">
    <property type="entry name" value="MurJ"/>
</dbReference>
<evidence type="ECO:0000313" key="12">
    <source>
        <dbReference type="EMBL" id="MFC5584782.1"/>
    </source>
</evidence>
<dbReference type="Pfam" id="PF03023">
    <property type="entry name" value="MurJ"/>
    <property type="match status" value="1"/>
</dbReference>
<comment type="caution">
    <text evidence="12">The sequence shown here is derived from an EMBL/GenBank/DDBJ whole genome shotgun (WGS) entry which is preliminary data.</text>
</comment>
<feature type="transmembrane region" description="Helical" evidence="10">
    <location>
        <begin position="316"/>
        <end position="340"/>
    </location>
</feature>
<keyword evidence="10" id="KW-0997">Cell inner membrane</keyword>
<evidence type="ECO:0000256" key="7">
    <source>
        <dbReference type="ARBA" id="ARBA00023136"/>
    </source>
</evidence>
<feature type="transmembrane region" description="Helical" evidence="10">
    <location>
        <begin position="134"/>
        <end position="152"/>
    </location>
</feature>
<comment type="function">
    <text evidence="8 10 11">Involved in peptidoglycan biosynthesis. Transports lipid-linked peptidoglycan precursors from the inner to the outer leaflet of the cytoplasmic membrane.</text>
</comment>
<keyword evidence="2 10" id="KW-1003">Cell membrane</keyword>
<dbReference type="HAMAP" id="MF_02078">
    <property type="entry name" value="MurJ_MviN"/>
    <property type="match status" value="1"/>
</dbReference>
<feature type="transmembrane region" description="Helical" evidence="10">
    <location>
        <begin position="26"/>
        <end position="45"/>
    </location>
</feature>
<feature type="transmembrane region" description="Helical" evidence="10">
    <location>
        <begin position="277"/>
        <end position="295"/>
    </location>
</feature>
<keyword evidence="4 10" id="KW-0133">Cell shape</keyword>
<evidence type="ECO:0000256" key="8">
    <source>
        <dbReference type="ARBA" id="ARBA00060041"/>
    </source>
</evidence>
<keyword evidence="7 10" id="KW-0472">Membrane</keyword>
<feature type="transmembrane region" description="Helical" evidence="10">
    <location>
        <begin position="445"/>
        <end position="466"/>
    </location>
</feature>
<keyword evidence="10 11" id="KW-0813">Transport</keyword>
<sequence length="524" mass="56362">MSLIGKFASVGSATMASRILGFAREGLIAAAIGVGPVTDAFYAAFRFPNLFRRLFAEGAFNTAFIPLFAKEMEGGGIEAARRFGENVLAVLITVLLVLSVAAMLAMPFLVSTIIAPGFSDTPEKFELTVIMTRIMFPYLFCMSLVAMFSGILNAMRHYFLAALVPTLLNVILIGVLLAALFWEFDPQQTGIWLAWGVFASGLAQLFFLIQGARSAGYSMRLCLPRLTPGVKRLLVLMAPALLTGGIMQINLLVGQIIASTQDNAIGLLNFADRINQLPLGVIGIAVGVVLLPELSRALKAGDHADAQHLQNRSMEFALGLTLPAAVGLMVMPGPIVAILYERGQFTALDTTMTAAALAAFASGLPAYVLTKVFQPAFFAREDMKTPMWFSLITVAVNIAASLLFFPVYGHVAIAAATALSAWVNVLLLAITLWRRGDFRPSSLTLRRIAFMLLASAVMGAVVWALLAALPELVRHDLLIIRVLTVVAIVLLAAIAYFGVALATGGIERAELARVRRRRGRQALH</sequence>
<evidence type="ECO:0000256" key="6">
    <source>
        <dbReference type="ARBA" id="ARBA00022989"/>
    </source>
</evidence>
<organism evidence="12 13">
    <name type="scientific">Nitratireductor kimnyeongensis</name>
    <dbReference type="NCBI Taxonomy" id="430679"/>
    <lineage>
        <taxon>Bacteria</taxon>
        <taxon>Pseudomonadati</taxon>
        <taxon>Pseudomonadota</taxon>
        <taxon>Alphaproteobacteria</taxon>
        <taxon>Hyphomicrobiales</taxon>
        <taxon>Phyllobacteriaceae</taxon>
        <taxon>Nitratireductor</taxon>
    </lineage>
</organism>
<evidence type="ECO:0000256" key="9">
    <source>
        <dbReference type="ARBA" id="ARBA00061532"/>
    </source>
</evidence>
<comment type="similarity">
    <text evidence="9 10 11">Belongs to the MurJ/MviN family.</text>
</comment>
<keyword evidence="13" id="KW-1185">Reference proteome</keyword>
<evidence type="ECO:0000256" key="11">
    <source>
        <dbReference type="PIRNR" id="PIRNR002869"/>
    </source>
</evidence>
<dbReference type="PANTHER" id="PTHR47019">
    <property type="entry name" value="LIPID II FLIPPASE MURJ"/>
    <property type="match status" value="1"/>
</dbReference>
<dbReference type="PIRSF" id="PIRSF002869">
    <property type="entry name" value="MviN"/>
    <property type="match status" value="1"/>
</dbReference>
<keyword evidence="5 10" id="KW-0573">Peptidoglycan synthesis</keyword>
<feature type="transmembrane region" description="Helical" evidence="10">
    <location>
        <begin position="159"/>
        <end position="180"/>
    </location>
</feature>
<proteinExistence type="inferred from homology"/>
<dbReference type="Proteomes" id="UP001596107">
    <property type="component" value="Unassembled WGS sequence"/>
</dbReference>
<evidence type="ECO:0000256" key="2">
    <source>
        <dbReference type="ARBA" id="ARBA00022475"/>
    </source>
</evidence>
<keyword evidence="3 10" id="KW-0812">Transmembrane</keyword>
<keyword evidence="6 10" id="KW-1133">Transmembrane helix</keyword>
<evidence type="ECO:0000256" key="5">
    <source>
        <dbReference type="ARBA" id="ARBA00022984"/>
    </source>
</evidence>
<feature type="transmembrane region" description="Helical" evidence="10">
    <location>
        <begin position="192"/>
        <end position="212"/>
    </location>
</feature>
<dbReference type="PRINTS" id="PR01806">
    <property type="entry name" value="VIRFACTRMVIN"/>
</dbReference>
<reference evidence="13" key="1">
    <citation type="journal article" date="2019" name="Int. J. Syst. Evol. Microbiol.">
        <title>The Global Catalogue of Microorganisms (GCM) 10K type strain sequencing project: providing services to taxonomists for standard genome sequencing and annotation.</title>
        <authorList>
            <consortium name="The Broad Institute Genomics Platform"/>
            <consortium name="The Broad Institute Genome Sequencing Center for Infectious Disease"/>
            <person name="Wu L."/>
            <person name="Ma J."/>
        </authorList>
    </citation>
    <scope>NUCLEOTIDE SEQUENCE [LARGE SCALE GENOMIC DNA]</scope>
    <source>
        <strain evidence="13">JCM 3366</strain>
    </source>
</reference>
<name>A0ABW0T6N5_9HYPH</name>
<feature type="transmembrane region" description="Helical" evidence="10">
    <location>
        <begin position="478"/>
        <end position="506"/>
    </location>
</feature>
<accession>A0ABW0T6N5</accession>
<feature type="transmembrane region" description="Helical" evidence="10">
    <location>
        <begin position="385"/>
        <end position="405"/>
    </location>
</feature>
<comment type="pathway">
    <text evidence="10">Cell wall biogenesis; peptidoglycan biosynthesis.</text>
</comment>
<comment type="subcellular location">
    <subcellularLocation>
        <location evidence="10">Cell inner membrane</location>
        <topology evidence="10">Multi-pass membrane protein</topology>
    </subcellularLocation>
    <subcellularLocation>
        <location evidence="1">Cell membrane</location>
        <topology evidence="1">Multi-pass membrane protein</topology>
    </subcellularLocation>
</comment>
<feature type="transmembrane region" description="Helical" evidence="10">
    <location>
        <begin position="233"/>
        <end position="257"/>
    </location>
</feature>